<dbReference type="AlphaFoldDB" id="A0A1F6NLL0"/>
<reference evidence="2 3" key="1">
    <citation type="journal article" date="2016" name="Nat. Commun.">
        <title>Thousands of microbial genomes shed light on interconnected biogeochemical processes in an aquifer system.</title>
        <authorList>
            <person name="Anantharaman K."/>
            <person name="Brown C.T."/>
            <person name="Hug L.A."/>
            <person name="Sharon I."/>
            <person name="Castelle C.J."/>
            <person name="Probst A.J."/>
            <person name="Thomas B.C."/>
            <person name="Singh A."/>
            <person name="Wilkins M.J."/>
            <person name="Karaoz U."/>
            <person name="Brodie E.L."/>
            <person name="Williams K.H."/>
            <person name="Hubbard S.S."/>
            <person name="Banfield J.F."/>
        </authorList>
    </citation>
    <scope>NUCLEOTIDE SEQUENCE [LARGE SCALE GENOMIC DNA]</scope>
</reference>
<evidence type="ECO:0000313" key="3">
    <source>
        <dbReference type="Proteomes" id="UP000178349"/>
    </source>
</evidence>
<name>A0A1F6NLL0_9BACT</name>
<dbReference type="EMBL" id="MFQW01000060">
    <property type="protein sequence ID" value="OGH84886.1"/>
    <property type="molecule type" value="Genomic_DNA"/>
</dbReference>
<feature type="coiled-coil region" evidence="1">
    <location>
        <begin position="62"/>
        <end position="114"/>
    </location>
</feature>
<evidence type="ECO:0000256" key="1">
    <source>
        <dbReference type="SAM" id="Coils"/>
    </source>
</evidence>
<organism evidence="2 3">
    <name type="scientific">Candidatus Magasanikbacteria bacterium RIFOXYC12_FULL_33_11</name>
    <dbReference type="NCBI Taxonomy" id="1798701"/>
    <lineage>
        <taxon>Bacteria</taxon>
        <taxon>Candidatus Magasanikiibacteriota</taxon>
    </lineage>
</organism>
<comment type="caution">
    <text evidence="2">The sequence shown here is derived from an EMBL/GenBank/DDBJ whole genome shotgun (WGS) entry which is preliminary data.</text>
</comment>
<protein>
    <recommendedName>
        <fullName evidence="4">50S ribosomal protein L7/L12</fullName>
    </recommendedName>
</protein>
<evidence type="ECO:0000313" key="2">
    <source>
        <dbReference type="EMBL" id="OGH84886.1"/>
    </source>
</evidence>
<evidence type="ECO:0008006" key="4">
    <source>
        <dbReference type="Google" id="ProtNLM"/>
    </source>
</evidence>
<gene>
    <name evidence="2" type="ORF">A2493_00635</name>
</gene>
<proteinExistence type="predicted"/>
<dbReference type="Proteomes" id="UP000178349">
    <property type="component" value="Unassembled WGS sequence"/>
</dbReference>
<sequence length="267" mass="30349">MDQFSNIMTSHMSDLFDDDSISKIQRMTPIMPIVQDDELFPEQSKEENLSYFDRKTSHTSTISEIEGKKESIEIKVKTTKEESTINIVQIKEELNNLKKKIDNILQLLDGKNETNVPLPPTPPIVQKPLVVDSVLNISTDEDTNDKILEGVFNGEKMLGSDGKEYSVPPNYASKSKLVEGDIMKLTFAPNGRFIYKQIGPISRKRIIGLLQFDEERQLWNVHHEGKKYKVLTASVTFYKGKPNDEAVVLIPQENNCGWCAMENIISK</sequence>
<keyword evidence="1" id="KW-0175">Coiled coil</keyword>
<accession>A0A1F6NLL0</accession>